<dbReference type="FunFam" id="4.10.280.10:FF:000021">
    <property type="entry name" value="Transcription factor bHLH130 family"/>
    <property type="match status" value="1"/>
</dbReference>
<evidence type="ECO:0000256" key="3">
    <source>
        <dbReference type="ARBA" id="ARBA00023125"/>
    </source>
</evidence>
<proteinExistence type="predicted"/>
<feature type="region of interest" description="Disordered" evidence="6">
    <location>
        <begin position="59"/>
        <end position="81"/>
    </location>
</feature>
<evidence type="ECO:0000313" key="9">
    <source>
        <dbReference type="Proteomes" id="UP000289738"/>
    </source>
</evidence>
<dbReference type="PANTHER" id="PTHR16223">
    <property type="entry name" value="TRANSCRIPTION FACTOR BHLH83-RELATED"/>
    <property type="match status" value="1"/>
</dbReference>
<feature type="compositionally biased region" description="Polar residues" evidence="6">
    <location>
        <begin position="102"/>
        <end position="122"/>
    </location>
</feature>
<evidence type="ECO:0000313" key="8">
    <source>
        <dbReference type="EMBL" id="RYQ98208.1"/>
    </source>
</evidence>
<comment type="caution">
    <text evidence="8">The sequence shown here is derived from an EMBL/GenBank/DDBJ whole genome shotgun (WGS) entry which is preliminary data.</text>
</comment>
<dbReference type="EMBL" id="SDMP01000018">
    <property type="protein sequence ID" value="RYQ98208.1"/>
    <property type="molecule type" value="Genomic_DNA"/>
</dbReference>
<keyword evidence="5" id="KW-0539">Nucleus</keyword>
<dbReference type="Proteomes" id="UP000289738">
    <property type="component" value="Chromosome B08"/>
</dbReference>
<dbReference type="SUPFAM" id="SSF47459">
    <property type="entry name" value="HLH, helix-loop-helix DNA-binding domain"/>
    <property type="match status" value="1"/>
</dbReference>
<keyword evidence="4" id="KW-0804">Transcription</keyword>
<evidence type="ECO:0000256" key="2">
    <source>
        <dbReference type="ARBA" id="ARBA00023015"/>
    </source>
</evidence>
<feature type="compositionally biased region" description="Polar residues" evidence="6">
    <location>
        <begin position="139"/>
        <end position="152"/>
    </location>
</feature>
<evidence type="ECO:0000256" key="6">
    <source>
        <dbReference type="SAM" id="MobiDB-lite"/>
    </source>
</evidence>
<sequence>MESDLQAPSSNGLTRYRSAPSSYFTDIIDREFYEHIFNRPSSPETERVFSRFMNSLRDDAAPEDDSLHLDSSSVKEEHDITPSQPLLFQHHHHQQQQNNVNSFNYQSTSRPPLPNQNQNLASSGGVEGVYSNNNNNNNRLPQTKNQSNLVRHSSSPAGLFSQIHIENGYVVDMRGMGTLGAVNKSVEEVKFSSSRTRRLKNPQNYSSSASGRMSSIAEIGNRDSREDNPDAEAFGETQGEDFITELAPWDDSVAVNDIVAGLKRFRDDDVKPFSSGLNAAETQNESRGQQAAPLAHQMSLPNTSAEMAAIEKFLQFSDSVPCKIRAKRGCATHPRSIAERVRRTKISERMRKLQDLVPNMDKQTNTADMLDLAVDYIKDLQKQVETVKLSVRVLPSHSNNRKEGICNNLVTKLRYRKKKEIEREINLCGCGCSVGSHTNVPSSSTVEENSTIKSGLLKAHDIGSTLSLKYPLIFETNLGVFDKAITGLLSFPLLGFIISIACMNGTTPPCYHY</sequence>
<accession>A0A444Y8E6</accession>
<dbReference type="InterPro" id="IPR045843">
    <property type="entry name" value="IND-like"/>
</dbReference>
<evidence type="ECO:0000256" key="4">
    <source>
        <dbReference type="ARBA" id="ARBA00023163"/>
    </source>
</evidence>
<reference evidence="8 9" key="1">
    <citation type="submission" date="2019-01" db="EMBL/GenBank/DDBJ databases">
        <title>Sequencing of cultivated peanut Arachis hypogaea provides insights into genome evolution and oil improvement.</title>
        <authorList>
            <person name="Chen X."/>
        </authorList>
    </citation>
    <scope>NUCLEOTIDE SEQUENCE [LARGE SCALE GENOMIC DNA]</scope>
    <source>
        <strain evidence="9">cv. Fuhuasheng</strain>
        <tissue evidence="8">Leaves</tissue>
    </source>
</reference>
<dbReference type="AlphaFoldDB" id="A0A444Y8E6"/>
<feature type="domain" description="BHLH" evidence="7">
    <location>
        <begin position="330"/>
        <end position="380"/>
    </location>
</feature>
<gene>
    <name evidence="8" type="ORF">Ahy_B08g094267</name>
</gene>
<evidence type="ECO:0000256" key="5">
    <source>
        <dbReference type="ARBA" id="ARBA00023242"/>
    </source>
</evidence>
<evidence type="ECO:0000259" key="7">
    <source>
        <dbReference type="PROSITE" id="PS50888"/>
    </source>
</evidence>
<dbReference type="InterPro" id="IPR036638">
    <property type="entry name" value="HLH_DNA-bd_sf"/>
</dbReference>
<dbReference type="GO" id="GO:0000978">
    <property type="term" value="F:RNA polymerase II cis-regulatory region sequence-specific DNA binding"/>
    <property type="evidence" value="ECO:0007669"/>
    <property type="project" value="TreeGrafter"/>
</dbReference>
<dbReference type="SMART" id="SM00353">
    <property type="entry name" value="HLH"/>
    <property type="match status" value="1"/>
</dbReference>
<feature type="region of interest" description="Disordered" evidence="6">
    <location>
        <begin position="102"/>
        <end position="152"/>
    </location>
</feature>
<protein>
    <recommendedName>
        <fullName evidence="7">BHLH domain-containing protein</fullName>
    </recommendedName>
</protein>
<dbReference type="PANTHER" id="PTHR16223:SF279">
    <property type="entry name" value="TRANSCRIPTION FACTOR BHLH122"/>
    <property type="match status" value="1"/>
</dbReference>
<evidence type="ECO:0000256" key="1">
    <source>
        <dbReference type="ARBA" id="ARBA00004123"/>
    </source>
</evidence>
<feature type="compositionally biased region" description="Basic and acidic residues" evidence="6">
    <location>
        <begin position="59"/>
        <end position="80"/>
    </location>
</feature>
<dbReference type="Pfam" id="PF00010">
    <property type="entry name" value="HLH"/>
    <property type="match status" value="1"/>
</dbReference>
<dbReference type="GO" id="GO:0005634">
    <property type="term" value="C:nucleus"/>
    <property type="evidence" value="ECO:0007669"/>
    <property type="project" value="UniProtKB-SubCell"/>
</dbReference>
<name>A0A444Y8E6_ARAHY</name>
<organism evidence="8 9">
    <name type="scientific">Arachis hypogaea</name>
    <name type="common">Peanut</name>
    <dbReference type="NCBI Taxonomy" id="3818"/>
    <lineage>
        <taxon>Eukaryota</taxon>
        <taxon>Viridiplantae</taxon>
        <taxon>Streptophyta</taxon>
        <taxon>Embryophyta</taxon>
        <taxon>Tracheophyta</taxon>
        <taxon>Spermatophyta</taxon>
        <taxon>Magnoliopsida</taxon>
        <taxon>eudicotyledons</taxon>
        <taxon>Gunneridae</taxon>
        <taxon>Pentapetalae</taxon>
        <taxon>rosids</taxon>
        <taxon>fabids</taxon>
        <taxon>Fabales</taxon>
        <taxon>Fabaceae</taxon>
        <taxon>Papilionoideae</taxon>
        <taxon>50 kb inversion clade</taxon>
        <taxon>dalbergioids sensu lato</taxon>
        <taxon>Dalbergieae</taxon>
        <taxon>Pterocarpus clade</taxon>
        <taxon>Arachis</taxon>
    </lineage>
</organism>
<dbReference type="Gene3D" id="4.10.280.10">
    <property type="entry name" value="Helix-loop-helix DNA-binding domain"/>
    <property type="match status" value="1"/>
</dbReference>
<dbReference type="InterPro" id="IPR011598">
    <property type="entry name" value="bHLH_dom"/>
</dbReference>
<dbReference type="PROSITE" id="PS50888">
    <property type="entry name" value="BHLH"/>
    <property type="match status" value="1"/>
</dbReference>
<dbReference type="GO" id="GO:0046983">
    <property type="term" value="F:protein dimerization activity"/>
    <property type="evidence" value="ECO:0007669"/>
    <property type="project" value="InterPro"/>
</dbReference>
<keyword evidence="9" id="KW-1185">Reference proteome</keyword>
<keyword evidence="2" id="KW-0805">Transcription regulation</keyword>
<comment type="subcellular location">
    <subcellularLocation>
        <location evidence="1">Nucleus</location>
    </subcellularLocation>
</comment>
<keyword evidence="3" id="KW-0238">DNA-binding</keyword>
<dbReference type="GO" id="GO:0000981">
    <property type="term" value="F:DNA-binding transcription factor activity, RNA polymerase II-specific"/>
    <property type="evidence" value="ECO:0007669"/>
    <property type="project" value="TreeGrafter"/>
</dbReference>
<dbReference type="STRING" id="3818.A0A444Y8E6"/>